<name>A0A7S0ATA5_9STRA</name>
<gene>
    <name evidence="1" type="ORF">MPOL1434_LOCUS7781</name>
</gene>
<proteinExistence type="predicted"/>
<dbReference type="EMBL" id="HBEJ01013220">
    <property type="protein sequence ID" value="CAD8374052.1"/>
    <property type="molecule type" value="Transcribed_RNA"/>
</dbReference>
<dbReference type="AlphaFoldDB" id="A0A7S0ATA5"/>
<organism evidence="1">
    <name type="scientific">Minutocellus polymorphus</name>
    <dbReference type="NCBI Taxonomy" id="265543"/>
    <lineage>
        <taxon>Eukaryota</taxon>
        <taxon>Sar</taxon>
        <taxon>Stramenopiles</taxon>
        <taxon>Ochrophyta</taxon>
        <taxon>Bacillariophyta</taxon>
        <taxon>Mediophyceae</taxon>
        <taxon>Cymatosirophycidae</taxon>
        <taxon>Cymatosirales</taxon>
        <taxon>Cymatosiraceae</taxon>
        <taxon>Minutocellus</taxon>
    </lineage>
</organism>
<accession>A0A7S0ATA5</accession>
<reference evidence="1" key="1">
    <citation type="submission" date="2021-01" db="EMBL/GenBank/DDBJ databases">
        <authorList>
            <person name="Corre E."/>
            <person name="Pelletier E."/>
            <person name="Niang G."/>
            <person name="Scheremetjew M."/>
            <person name="Finn R."/>
            <person name="Kale V."/>
            <person name="Holt S."/>
            <person name="Cochrane G."/>
            <person name="Meng A."/>
            <person name="Brown T."/>
            <person name="Cohen L."/>
        </authorList>
    </citation>
    <scope>NUCLEOTIDE SEQUENCE</scope>
    <source>
        <strain evidence="1">CCMP3303</strain>
    </source>
</reference>
<protein>
    <submittedName>
        <fullName evidence="1">Uncharacterized protein</fullName>
    </submittedName>
</protein>
<sequence>MLSARPQLCYKSLQSILCRNLVGGGRHRKDIPSVQHVTAKRYAHQEGGFALNAGSRSRNQETEPSPIVHQSIKIESQIILTFLQQQHADFLSRHSLSHLQIHRDGTFALSSRNRGWKIWSHQDVHKKKQQWLLVHTAGIFSQYLIPDKSDQQKARIENKVDMFVRRLERFGK</sequence>
<evidence type="ECO:0000313" key="1">
    <source>
        <dbReference type="EMBL" id="CAD8374052.1"/>
    </source>
</evidence>